<dbReference type="InterPro" id="IPR012001">
    <property type="entry name" value="Thiamin_PyroP_enz_TPP-bd_dom"/>
</dbReference>
<feature type="domain" description="Thiamine pyrophosphate enzyme N-terminal TPP-binding" evidence="6">
    <location>
        <begin position="4"/>
        <end position="119"/>
    </location>
</feature>
<dbReference type="GO" id="GO:0009097">
    <property type="term" value="P:isoleucine biosynthetic process"/>
    <property type="evidence" value="ECO:0007669"/>
    <property type="project" value="TreeGrafter"/>
</dbReference>
<dbReference type="AlphaFoldDB" id="A0A0U3TFH6"/>
<comment type="similarity">
    <text evidence="1 3">Belongs to the TPP enzyme family.</text>
</comment>
<evidence type="ECO:0000256" key="1">
    <source>
        <dbReference type="ARBA" id="ARBA00007812"/>
    </source>
</evidence>
<keyword evidence="2 3" id="KW-0786">Thiamine pyrophosphate</keyword>
<dbReference type="GO" id="GO:0000287">
    <property type="term" value="F:magnesium ion binding"/>
    <property type="evidence" value="ECO:0007669"/>
    <property type="project" value="InterPro"/>
</dbReference>
<dbReference type="GO" id="GO:0005948">
    <property type="term" value="C:acetolactate synthase complex"/>
    <property type="evidence" value="ECO:0007669"/>
    <property type="project" value="TreeGrafter"/>
</dbReference>
<dbReference type="SUPFAM" id="SSF52518">
    <property type="entry name" value="Thiamin diphosphate-binding fold (THDP-binding)"/>
    <property type="match status" value="2"/>
</dbReference>
<protein>
    <submittedName>
        <fullName evidence="7">Putative acetolactate synthase</fullName>
    </submittedName>
</protein>
<dbReference type="Gene3D" id="3.40.50.970">
    <property type="match status" value="2"/>
</dbReference>
<dbReference type="InterPro" id="IPR045229">
    <property type="entry name" value="TPP_enz"/>
</dbReference>
<dbReference type="InterPro" id="IPR012000">
    <property type="entry name" value="Thiamin_PyroP_enz_cen_dom"/>
</dbReference>
<dbReference type="Pfam" id="PF02775">
    <property type="entry name" value="TPP_enzyme_C"/>
    <property type="match status" value="1"/>
</dbReference>
<evidence type="ECO:0000256" key="2">
    <source>
        <dbReference type="ARBA" id="ARBA00023052"/>
    </source>
</evidence>
<organism evidence="7">
    <name type="scientific">Streptomyces variabilis</name>
    <dbReference type="NCBI Taxonomy" id="67372"/>
    <lineage>
        <taxon>Bacteria</taxon>
        <taxon>Bacillati</taxon>
        <taxon>Actinomycetota</taxon>
        <taxon>Actinomycetes</taxon>
        <taxon>Kitasatosporales</taxon>
        <taxon>Streptomycetaceae</taxon>
        <taxon>Streptomyces</taxon>
        <taxon>Streptomyces griseoincarnatus group</taxon>
    </lineage>
</organism>
<dbReference type="EMBL" id="KT362050">
    <property type="protein sequence ID" value="ALV82458.1"/>
    <property type="molecule type" value="Genomic_DNA"/>
</dbReference>
<dbReference type="PANTHER" id="PTHR18968:SF13">
    <property type="entry name" value="ACETOLACTATE SYNTHASE CATALYTIC SUBUNIT, MITOCHONDRIAL"/>
    <property type="match status" value="1"/>
</dbReference>
<dbReference type="InterPro" id="IPR029035">
    <property type="entry name" value="DHS-like_NAD/FAD-binding_dom"/>
</dbReference>
<dbReference type="CDD" id="cd00568">
    <property type="entry name" value="TPP_enzymes"/>
    <property type="match status" value="1"/>
</dbReference>
<dbReference type="GO" id="GO:0003984">
    <property type="term" value="F:acetolactate synthase activity"/>
    <property type="evidence" value="ECO:0007669"/>
    <property type="project" value="TreeGrafter"/>
</dbReference>
<dbReference type="Pfam" id="PF02776">
    <property type="entry name" value="TPP_enzyme_N"/>
    <property type="match status" value="1"/>
</dbReference>
<evidence type="ECO:0000313" key="7">
    <source>
        <dbReference type="EMBL" id="ALV82458.1"/>
    </source>
</evidence>
<name>A0A0U3TFH6_9ACTN</name>
<dbReference type="NCBIfam" id="NF005712">
    <property type="entry name" value="PRK07524.1"/>
    <property type="match status" value="1"/>
</dbReference>
<evidence type="ECO:0000256" key="3">
    <source>
        <dbReference type="RuleBase" id="RU362132"/>
    </source>
</evidence>
<sequence length="536" mass="55155">MPSVGELLVSSLHEHSVDVVFGIPGTHNLGIYAHLERYGLRHVTPRHEQGAGYAADGYARVSGRPGVVITTSGPGVLNAAAAAGQAYSDSVPLLVISPGMPSEHHRGDGLLHETRDQSAALAAVCSASYRVTRPVDLPVLVASLFAGFASGRPRPVHLEIPYDLLDADVDPVPLPPPLPVALPVPDEEAVAAAARTLTAARRPVVVAGGGARAAAAELCRIAEALDAPVVTTANGKGVLAESHPLSLGAALHVPRVQELLEAADVVLAVGTELSETDTWNGPLRLSGRVVRVDVEAGQMHRNAVAAHPLTGDAAQVLSGLMKHLRSVPSLPRVPGRSGDTPIAPAVRSAVRAYVRRWRDVVGALRNALPADAVLANDSAMACYFGAIAGFPVERPGRFLYPTGFGTLGYALPAAIGAAVARPGRPVAALSGDGGLQFTVNELATAVELGAPLPIVVVSNGGYGMIRQEMAERGQPAVGVDLTTPDFAALCRAYGGHGSHVTSPDELHDAVARALTVPGPTVVVVPEPPALSEPPSA</sequence>
<dbReference type="SUPFAM" id="SSF52467">
    <property type="entry name" value="DHS-like NAD/FAD-binding domain"/>
    <property type="match status" value="1"/>
</dbReference>
<evidence type="ECO:0000259" key="4">
    <source>
        <dbReference type="Pfam" id="PF00205"/>
    </source>
</evidence>
<feature type="domain" description="Thiamine pyrophosphate enzyme TPP-binding" evidence="5">
    <location>
        <begin position="390"/>
        <end position="524"/>
    </location>
</feature>
<feature type="domain" description="Thiamine pyrophosphate enzyme central" evidence="4">
    <location>
        <begin position="190"/>
        <end position="320"/>
    </location>
</feature>
<dbReference type="GO" id="GO:0030976">
    <property type="term" value="F:thiamine pyrophosphate binding"/>
    <property type="evidence" value="ECO:0007669"/>
    <property type="project" value="InterPro"/>
</dbReference>
<proteinExistence type="inferred from homology"/>
<dbReference type="InterPro" id="IPR011766">
    <property type="entry name" value="TPP_enzyme_TPP-bd"/>
</dbReference>
<reference evidence="7" key="1">
    <citation type="submission" date="2015-08" db="EMBL/GenBank/DDBJ databases">
        <title>Svaricin biosynthetic gene cluster.</title>
        <authorList>
            <person name="Xu M."/>
            <person name="Wang Y."/>
            <person name="Liu M."/>
            <person name="Zhao Z."/>
            <person name="Xu L."/>
            <person name="Chen X."/>
            <person name="Gao G."/>
            <person name="Han D."/>
            <person name="Liu L."/>
            <person name="Huang S."/>
            <person name="He X."/>
            <person name="Lin S."/>
            <person name="Kang Q."/>
            <person name="Ou H."/>
            <person name="Zhou H."/>
            <person name="Pang X."/>
            <person name="Deng Z."/>
            <person name="Tao M."/>
        </authorList>
    </citation>
    <scope>NUCLEOTIDE SEQUENCE</scope>
    <source>
        <strain evidence="7">Snt24</strain>
    </source>
</reference>
<dbReference type="InterPro" id="IPR029061">
    <property type="entry name" value="THDP-binding"/>
</dbReference>
<accession>A0A0U3TFH6</accession>
<dbReference type="GO" id="GO:0050660">
    <property type="term" value="F:flavin adenine dinucleotide binding"/>
    <property type="evidence" value="ECO:0007669"/>
    <property type="project" value="TreeGrafter"/>
</dbReference>
<evidence type="ECO:0000259" key="5">
    <source>
        <dbReference type="Pfam" id="PF02775"/>
    </source>
</evidence>
<evidence type="ECO:0000259" key="6">
    <source>
        <dbReference type="Pfam" id="PF02776"/>
    </source>
</evidence>
<dbReference type="Gene3D" id="3.40.50.1220">
    <property type="entry name" value="TPP-binding domain"/>
    <property type="match status" value="1"/>
</dbReference>
<dbReference type="Pfam" id="PF00205">
    <property type="entry name" value="TPP_enzyme_M"/>
    <property type="match status" value="1"/>
</dbReference>
<dbReference type="CDD" id="cd07035">
    <property type="entry name" value="TPP_PYR_POX_like"/>
    <property type="match status" value="1"/>
</dbReference>
<dbReference type="PANTHER" id="PTHR18968">
    <property type="entry name" value="THIAMINE PYROPHOSPHATE ENZYMES"/>
    <property type="match status" value="1"/>
</dbReference>
<dbReference type="GO" id="GO:0009099">
    <property type="term" value="P:L-valine biosynthetic process"/>
    <property type="evidence" value="ECO:0007669"/>
    <property type="project" value="TreeGrafter"/>
</dbReference>